<dbReference type="PANTHER" id="PTHR48207:SF4">
    <property type="entry name" value="BLL6097 PROTEIN"/>
    <property type="match status" value="1"/>
</dbReference>
<dbReference type="GO" id="GO:0008410">
    <property type="term" value="F:CoA-transferase activity"/>
    <property type="evidence" value="ECO:0007669"/>
    <property type="project" value="TreeGrafter"/>
</dbReference>
<dbReference type="KEGG" id="rhy:RD110_21020"/>
<protein>
    <submittedName>
        <fullName evidence="2">CoA transferase</fullName>
    </submittedName>
</protein>
<keyword evidence="1 2" id="KW-0808">Transferase</keyword>
<dbReference type="Pfam" id="PF02515">
    <property type="entry name" value="CoA_transf_3"/>
    <property type="match status" value="1"/>
</dbReference>
<dbReference type="EMBL" id="CP019236">
    <property type="protein sequence ID" value="APW39392.1"/>
    <property type="molecule type" value="Genomic_DNA"/>
</dbReference>
<sequence>MSAATAKGPQVLAGCRVLDLGSFITAPYAAMLLGELGADVIKIEKPGTGDPFRAFGSGLYSSHFQAHNRNKRSVALDFTKPSGRAALDALVATADVLLINVRPGVEERLGVDAARLQALNPRLVHCAITGYGASGPYAERPAYDNVGQALSGWLSMFHEGPDARVAGPAVSDALTGLFAAFGIVSALLEREKTGRGRQVEVSMLEATLAFATEPLGKLFASGQPVPFYARSAASQSFIVTCADGQRIALHLSSPDKFWKGLLRAIGREDLAQKYPDRAARVAGYDALAIDLAQAFVTQPRSHWLPLLEACDVPFAPERRLQDLADDPQVQHLGVFYELEHPRYGPVRAAHRPVRYDGDQRSDFLPPPDLGEHTLEVLRRAGLSEETLARLSKEGAI</sequence>
<dbReference type="InterPro" id="IPR044855">
    <property type="entry name" value="CoA-Trfase_III_dom3_sf"/>
</dbReference>
<dbReference type="InterPro" id="IPR003673">
    <property type="entry name" value="CoA-Trfase_fam_III"/>
</dbReference>
<evidence type="ECO:0000313" key="3">
    <source>
        <dbReference type="Proteomes" id="UP000186609"/>
    </source>
</evidence>
<proteinExistence type="predicted"/>
<dbReference type="SUPFAM" id="SSF89796">
    <property type="entry name" value="CoA-transferase family III (CaiB/BaiF)"/>
    <property type="match status" value="1"/>
</dbReference>
<dbReference type="STRING" id="1842727.RD110_21020"/>
<dbReference type="Gene3D" id="3.40.50.10540">
    <property type="entry name" value="Crotonobetainyl-coa:carnitine coa-transferase, domain 1"/>
    <property type="match status" value="1"/>
</dbReference>
<dbReference type="InterPro" id="IPR023606">
    <property type="entry name" value="CoA-Trfase_III_dom_1_sf"/>
</dbReference>
<dbReference type="AlphaFoldDB" id="A0A1P8K069"/>
<reference evidence="2 3" key="1">
    <citation type="submission" date="2017-01" db="EMBL/GenBank/DDBJ databases">
        <authorList>
            <person name="Mah S.A."/>
            <person name="Swanson W.J."/>
            <person name="Moy G.W."/>
            <person name="Vacquier V.D."/>
        </authorList>
    </citation>
    <scope>NUCLEOTIDE SEQUENCE [LARGE SCALE GENOMIC DNA]</scope>
    <source>
        <strain evidence="2 3">DCY110</strain>
    </source>
</reference>
<evidence type="ECO:0000313" key="2">
    <source>
        <dbReference type="EMBL" id="APW39392.1"/>
    </source>
</evidence>
<dbReference type="RefSeq" id="WP_076201742.1">
    <property type="nucleotide sequence ID" value="NZ_CP019236.1"/>
</dbReference>
<evidence type="ECO:0000256" key="1">
    <source>
        <dbReference type="ARBA" id="ARBA00022679"/>
    </source>
</evidence>
<dbReference type="InterPro" id="IPR050483">
    <property type="entry name" value="CoA-transferase_III_domain"/>
</dbReference>
<organism evidence="2 3">
    <name type="scientific">Rhodoferax koreensis</name>
    <dbReference type="NCBI Taxonomy" id="1842727"/>
    <lineage>
        <taxon>Bacteria</taxon>
        <taxon>Pseudomonadati</taxon>
        <taxon>Pseudomonadota</taxon>
        <taxon>Betaproteobacteria</taxon>
        <taxon>Burkholderiales</taxon>
        <taxon>Comamonadaceae</taxon>
        <taxon>Rhodoferax</taxon>
    </lineage>
</organism>
<accession>A0A1P8K069</accession>
<gene>
    <name evidence="2" type="ORF">RD110_21020</name>
</gene>
<name>A0A1P8K069_9BURK</name>
<keyword evidence="3" id="KW-1185">Reference proteome</keyword>
<dbReference type="Gene3D" id="3.30.1540.10">
    <property type="entry name" value="formyl-coa transferase, domain 3"/>
    <property type="match status" value="1"/>
</dbReference>
<dbReference type="Proteomes" id="UP000186609">
    <property type="component" value="Chromosome"/>
</dbReference>
<dbReference type="OrthoDB" id="5294844at2"/>
<dbReference type="PANTHER" id="PTHR48207">
    <property type="entry name" value="SUCCINATE--HYDROXYMETHYLGLUTARATE COA-TRANSFERASE"/>
    <property type="match status" value="1"/>
</dbReference>